<dbReference type="Gene3D" id="2.60.120.260">
    <property type="entry name" value="Galactose-binding domain-like"/>
    <property type="match status" value="1"/>
</dbReference>
<dbReference type="InterPro" id="IPR051532">
    <property type="entry name" value="Ester_Hydrolysis_Enzymes"/>
</dbReference>
<dbReference type="Gene3D" id="3.40.50.1110">
    <property type="entry name" value="SGNH hydrolase"/>
    <property type="match status" value="2"/>
</dbReference>
<organism evidence="4 5">
    <name type="scientific">Chitinophaga parva</name>
    <dbReference type="NCBI Taxonomy" id="2169414"/>
    <lineage>
        <taxon>Bacteria</taxon>
        <taxon>Pseudomonadati</taxon>
        <taxon>Bacteroidota</taxon>
        <taxon>Chitinophagia</taxon>
        <taxon>Chitinophagales</taxon>
        <taxon>Chitinophagaceae</taxon>
        <taxon>Chitinophaga</taxon>
    </lineage>
</organism>
<evidence type="ECO:0000259" key="3">
    <source>
        <dbReference type="Pfam" id="PF14607"/>
    </source>
</evidence>
<dbReference type="PANTHER" id="PTHR30383">
    <property type="entry name" value="THIOESTERASE 1/PROTEASE 1/LYSOPHOSPHOLIPASE L1"/>
    <property type="match status" value="1"/>
</dbReference>
<dbReference type="Pfam" id="PF13472">
    <property type="entry name" value="Lipase_GDSL_2"/>
    <property type="match status" value="1"/>
</dbReference>
<dbReference type="InterPro" id="IPR032740">
    <property type="entry name" value="GxDLY"/>
</dbReference>
<feature type="domain" description="SGNH hydrolase-type esterase" evidence="1">
    <location>
        <begin position="431"/>
        <end position="598"/>
    </location>
</feature>
<dbReference type="EMBL" id="QCYK01000002">
    <property type="protein sequence ID" value="PUZ24964.1"/>
    <property type="molecule type" value="Genomic_DNA"/>
</dbReference>
<dbReference type="SUPFAM" id="SSF52266">
    <property type="entry name" value="SGNH hydrolase"/>
    <property type="match status" value="2"/>
</dbReference>
<dbReference type="Pfam" id="PF14606">
    <property type="entry name" value="Lipase_GDSL_3"/>
    <property type="match status" value="1"/>
</dbReference>
<keyword evidence="4" id="KW-0378">Hydrolase</keyword>
<dbReference type="AlphaFoldDB" id="A0A2T7BFB6"/>
<evidence type="ECO:0000313" key="4">
    <source>
        <dbReference type="EMBL" id="PUZ24964.1"/>
    </source>
</evidence>
<accession>A0A2T7BFB6</accession>
<dbReference type="InterPro" id="IPR013830">
    <property type="entry name" value="SGNH_hydro"/>
</dbReference>
<dbReference type="Pfam" id="PF14607">
    <property type="entry name" value="GxDLY"/>
    <property type="match status" value="1"/>
</dbReference>
<sequence>MYSGAPLYKRVRIVLKIQSGKLMTGKSVRWWLLAAVLQVVLPAAIAQQRYEWHDAKGANGICETDPAHVFNRMPAYVEPLVYKGVWNQSVKAAGEFLHFSTTGRSFKIKYVVSGKTYALPHMPATGVSGIDLYAKDANGAWNWAPCVKYSFGDTCVYEYRPLKVAARGNAEFYLYLPLYSTLEYITVGVPEGEAFEYRPAAKEQPIVAYGTSIMQGAVASRPGMAWTNILERNLDRMVINLGFSGNGRMDAPVFDLMAKVDAKLYIIDCMPNLSHRQAFPPDTVEKRLRYGIAKLRAQHPGVPILLAEHAGGHPFFEMDTGVVNEYHAASVLIAGVFQKLKAAGIENIFLLSEKEIAFDINSTVEGTHPNDIGMMQYATAYEKKIREILHEPAGTFTTQQPTDQYRDGFDWQKRHEQIIENTIQSNPASIIFGNSIINYWGGEPAPEKAAVRGAASWQQYMAPAHVQNAGFGNDRIENVLWRVYHGELDHFNGSKIVLTIGTNNLMGNTDDEIVEGLAFLLQQIKARKPGATVFVGAILPRRNMLKRVLQLNSKIRKMAAANGCRFFDLSREFMKGELLNDSLFIADGLHPNERGYEVLGKNIQRVLNTEK</sequence>
<feature type="domain" description="SGNH hydrolase-type esterase" evidence="2">
    <location>
        <begin position="204"/>
        <end position="386"/>
    </location>
</feature>
<proteinExistence type="predicted"/>
<dbReference type="GO" id="GO:0016788">
    <property type="term" value="F:hydrolase activity, acting on ester bonds"/>
    <property type="evidence" value="ECO:0007669"/>
    <property type="project" value="UniProtKB-ARBA"/>
</dbReference>
<reference evidence="4 5" key="1">
    <citation type="submission" date="2018-04" db="EMBL/GenBank/DDBJ databases">
        <title>Chitinophaga fuyangensis sp. nov., isolated from soil in a chemical factory.</title>
        <authorList>
            <person name="Chen K."/>
        </authorList>
    </citation>
    <scope>NUCLEOTIDE SEQUENCE [LARGE SCALE GENOMIC DNA]</scope>
    <source>
        <strain evidence="4 5">LY-1</strain>
    </source>
</reference>
<comment type="caution">
    <text evidence="4">The sequence shown here is derived from an EMBL/GenBank/DDBJ whole genome shotgun (WGS) entry which is preliminary data.</text>
</comment>
<keyword evidence="5" id="KW-1185">Reference proteome</keyword>
<dbReference type="InterPro" id="IPR036514">
    <property type="entry name" value="SGNH_hydro_sf"/>
</dbReference>
<evidence type="ECO:0000259" key="2">
    <source>
        <dbReference type="Pfam" id="PF14606"/>
    </source>
</evidence>
<gene>
    <name evidence="4" type="ORF">DCC81_11645</name>
</gene>
<protein>
    <submittedName>
        <fullName evidence="4">Acetylhydrolase</fullName>
    </submittedName>
</protein>
<dbReference type="Proteomes" id="UP000244450">
    <property type="component" value="Unassembled WGS sequence"/>
</dbReference>
<feature type="domain" description="SGNH hydrolase-type esterase N-terminal" evidence="3">
    <location>
        <begin position="52"/>
        <end position="194"/>
    </location>
</feature>
<evidence type="ECO:0000259" key="1">
    <source>
        <dbReference type="Pfam" id="PF13472"/>
    </source>
</evidence>
<name>A0A2T7BFB6_9BACT</name>
<evidence type="ECO:0000313" key="5">
    <source>
        <dbReference type="Proteomes" id="UP000244450"/>
    </source>
</evidence>
<dbReference type="OrthoDB" id="5624617at2"/>